<dbReference type="GO" id="GO:0016829">
    <property type="term" value="F:lyase activity"/>
    <property type="evidence" value="ECO:0007669"/>
    <property type="project" value="UniProtKB-KW"/>
</dbReference>
<evidence type="ECO:0000313" key="4">
    <source>
        <dbReference type="EMBL" id="SEQ78418.1"/>
    </source>
</evidence>
<keyword evidence="1" id="KW-0732">Signal</keyword>
<gene>
    <name evidence="4" type="ORF">SAMN05421824_2294</name>
</gene>
<dbReference type="OrthoDB" id="7210452at2"/>
<evidence type="ECO:0000259" key="3">
    <source>
        <dbReference type="Pfam" id="PF05426"/>
    </source>
</evidence>
<evidence type="ECO:0000313" key="5">
    <source>
        <dbReference type="Proteomes" id="UP000198999"/>
    </source>
</evidence>
<accession>A0A1H9IV88</accession>
<sequence length="421" mass="48350">MFFLFNLRIMVYHCFKVVAVFIHVSLSVSLGFLDKSKPLLDTCSSDKIELSVLDYTTLLKTKSQIQTPRFHTLYKGLIKKADRALKEGVFSVTQKTQIPPSGDKHDYISYGPYWWPNPNKPDGLPWIRRDGEINPLTRKGNTDFETKSKFFNNTEVLAMAYFFSDKKKYAVKALELIKVWFINEATKMNPNLNYAQGIPGINTGRGIGIIEFSGISKIITAIEILQIKDEMDTETSERLRVWFAEYLLWLQTSDNGVFEKNTKNNHAVYYDMQVVSILLFLNRKQEAKTVLETVKTKRIAQQIEPDGKQPHELERTKALSYSTMNLRGFTQLAFLGTKVDVDLWNYKAENGASIIKAYEFLKPYATGEKEWEYKQITSLDKAKKNLKELFAKAGAQFNEKEYCKIGTSENTKATSLLFNCN</sequence>
<dbReference type="Proteomes" id="UP000198999">
    <property type="component" value="Unassembled WGS sequence"/>
</dbReference>
<dbReference type="InterPro" id="IPR008397">
    <property type="entry name" value="Alginate_lyase_dom"/>
</dbReference>
<dbReference type="STRING" id="419940.SAMN05421824_2294"/>
<keyword evidence="5" id="KW-1185">Reference proteome</keyword>
<feature type="domain" description="Alginate lyase" evidence="3">
    <location>
        <begin position="91"/>
        <end position="371"/>
    </location>
</feature>
<keyword evidence="2 4" id="KW-0456">Lyase</keyword>
<protein>
    <submittedName>
        <fullName evidence="4">Alginate lyase</fullName>
    </submittedName>
</protein>
<evidence type="ECO:0000256" key="1">
    <source>
        <dbReference type="ARBA" id="ARBA00022729"/>
    </source>
</evidence>
<evidence type="ECO:0000256" key="2">
    <source>
        <dbReference type="ARBA" id="ARBA00023239"/>
    </source>
</evidence>
<dbReference type="Pfam" id="PF05426">
    <property type="entry name" value="Alginate_lyase"/>
    <property type="match status" value="1"/>
</dbReference>
<proteinExistence type="predicted"/>
<dbReference type="AlphaFoldDB" id="A0A1H9IV88"/>
<dbReference type="InterPro" id="IPR008929">
    <property type="entry name" value="Chondroitin_lyas"/>
</dbReference>
<dbReference type="Gene3D" id="1.50.10.100">
    <property type="entry name" value="Chondroitin AC/alginate lyase"/>
    <property type="match status" value="1"/>
</dbReference>
<dbReference type="EMBL" id="FOFN01000003">
    <property type="protein sequence ID" value="SEQ78418.1"/>
    <property type="molecule type" value="Genomic_DNA"/>
</dbReference>
<organism evidence="4 5">
    <name type="scientific">Hyunsoonleella jejuensis</name>
    <dbReference type="NCBI Taxonomy" id="419940"/>
    <lineage>
        <taxon>Bacteria</taxon>
        <taxon>Pseudomonadati</taxon>
        <taxon>Bacteroidota</taxon>
        <taxon>Flavobacteriia</taxon>
        <taxon>Flavobacteriales</taxon>
        <taxon>Flavobacteriaceae</taxon>
    </lineage>
</organism>
<dbReference type="GO" id="GO:0042597">
    <property type="term" value="C:periplasmic space"/>
    <property type="evidence" value="ECO:0007669"/>
    <property type="project" value="InterPro"/>
</dbReference>
<reference evidence="4 5" key="1">
    <citation type="submission" date="2016-10" db="EMBL/GenBank/DDBJ databases">
        <authorList>
            <person name="de Groot N.N."/>
        </authorList>
    </citation>
    <scope>NUCLEOTIDE SEQUENCE [LARGE SCALE GENOMIC DNA]</scope>
    <source>
        <strain evidence="4 5">DSM 21035</strain>
    </source>
</reference>
<dbReference type="SUPFAM" id="SSF48230">
    <property type="entry name" value="Chondroitin AC/alginate lyase"/>
    <property type="match status" value="1"/>
</dbReference>
<name>A0A1H9IV88_9FLAO</name>